<keyword evidence="4" id="KW-1185">Reference proteome</keyword>
<gene>
    <name evidence="3" type="ORF">SAMN05421869_106285</name>
</gene>
<dbReference type="InterPro" id="IPR050114">
    <property type="entry name" value="UPF0173_UPF0282_UlaG_hydrolase"/>
</dbReference>
<protein>
    <submittedName>
        <fullName evidence="3">L-ascorbate metabolism protein UlaG, beta-lactamase superfamily</fullName>
    </submittedName>
</protein>
<reference evidence="3 4" key="1">
    <citation type="submission" date="2016-10" db="EMBL/GenBank/DDBJ databases">
        <authorList>
            <person name="de Groot N.N."/>
        </authorList>
    </citation>
    <scope>NUCLEOTIDE SEQUENCE [LARGE SCALE GENOMIC DNA]</scope>
    <source>
        <strain evidence="3 4">CGMCC 4.6533</strain>
    </source>
</reference>
<organism evidence="3 4">
    <name type="scientific">Nonomuraea jiangxiensis</name>
    <dbReference type="NCBI Taxonomy" id="633440"/>
    <lineage>
        <taxon>Bacteria</taxon>
        <taxon>Bacillati</taxon>
        <taxon>Actinomycetota</taxon>
        <taxon>Actinomycetes</taxon>
        <taxon>Streptosporangiales</taxon>
        <taxon>Streptosporangiaceae</taxon>
        <taxon>Nonomuraea</taxon>
    </lineage>
</organism>
<dbReference type="EMBL" id="FNDJ01000006">
    <property type="protein sequence ID" value="SDI62260.1"/>
    <property type="molecule type" value="Genomic_DNA"/>
</dbReference>
<accession>A0A1G8M4F1</accession>
<evidence type="ECO:0000313" key="3">
    <source>
        <dbReference type="EMBL" id="SDI62260.1"/>
    </source>
</evidence>
<dbReference type="OrthoDB" id="3204284at2"/>
<dbReference type="GO" id="GO:0016787">
    <property type="term" value="F:hydrolase activity"/>
    <property type="evidence" value="ECO:0007669"/>
    <property type="project" value="UniProtKB-KW"/>
</dbReference>
<dbReference type="Pfam" id="PF12706">
    <property type="entry name" value="Lactamase_B_2"/>
    <property type="match status" value="1"/>
</dbReference>
<dbReference type="AlphaFoldDB" id="A0A1G8M4F1"/>
<dbReference type="RefSeq" id="WP_090932056.1">
    <property type="nucleotide sequence ID" value="NZ_FNDJ01000006.1"/>
</dbReference>
<proteinExistence type="predicted"/>
<feature type="domain" description="Metallo-beta-lactamase" evidence="2">
    <location>
        <begin position="22"/>
        <end position="222"/>
    </location>
</feature>
<dbReference type="InterPro" id="IPR036866">
    <property type="entry name" value="RibonucZ/Hydroxyglut_hydro"/>
</dbReference>
<sequence>MTKVHFTHIGGPTVLIDFDGWRLLTDPTFDPPGRTYAFGWGTSSRKLTGPAIAPTDLPPIDAILLTHVHHGDNLDDAGRALLPAAGTIVTTSSGARSLPYPARGLRAGQATRLEAPGRPPIDIAATPCRHGPPFSRPVVGEVIGFALTWPGQAHGPLWITGDTVYHRALREAATRLRPGTILLHLGGVGFPSTGPLRYTMTTRQATRLHEAIAPRTVLPVHYEGWQHFRENREGIEREIAGGSSTLRESLRWLPRGSPVDVAV</sequence>
<dbReference type="PANTHER" id="PTHR43546">
    <property type="entry name" value="UPF0173 METAL-DEPENDENT HYDROLASE MJ1163-RELATED"/>
    <property type="match status" value="1"/>
</dbReference>
<dbReference type="SUPFAM" id="SSF56281">
    <property type="entry name" value="Metallo-hydrolase/oxidoreductase"/>
    <property type="match status" value="1"/>
</dbReference>
<dbReference type="Proteomes" id="UP000199202">
    <property type="component" value="Unassembled WGS sequence"/>
</dbReference>
<evidence type="ECO:0000256" key="1">
    <source>
        <dbReference type="ARBA" id="ARBA00022801"/>
    </source>
</evidence>
<keyword evidence="1" id="KW-0378">Hydrolase</keyword>
<dbReference type="Gene3D" id="3.60.15.10">
    <property type="entry name" value="Ribonuclease Z/Hydroxyacylglutathione hydrolase-like"/>
    <property type="match status" value="1"/>
</dbReference>
<evidence type="ECO:0000313" key="4">
    <source>
        <dbReference type="Proteomes" id="UP000199202"/>
    </source>
</evidence>
<evidence type="ECO:0000259" key="2">
    <source>
        <dbReference type="Pfam" id="PF12706"/>
    </source>
</evidence>
<name>A0A1G8M4F1_9ACTN</name>
<dbReference type="InterPro" id="IPR001279">
    <property type="entry name" value="Metallo-B-lactamas"/>
</dbReference>
<dbReference type="STRING" id="633440.SAMN05421869_106285"/>
<dbReference type="PANTHER" id="PTHR43546:SF9">
    <property type="entry name" value="L-ASCORBATE-6-PHOSPHATE LACTONASE ULAG-RELATED"/>
    <property type="match status" value="1"/>
</dbReference>